<dbReference type="PANTHER" id="PTHR30563:SF0">
    <property type="entry name" value="DNA RECOMBINATION PROTEIN RMUC"/>
    <property type="match status" value="1"/>
</dbReference>
<organism evidence="4">
    <name type="scientific">bioreactor metagenome</name>
    <dbReference type="NCBI Taxonomy" id="1076179"/>
    <lineage>
        <taxon>unclassified sequences</taxon>
        <taxon>metagenomes</taxon>
        <taxon>ecological metagenomes</taxon>
    </lineage>
</organism>
<protein>
    <recommendedName>
        <fullName evidence="5">DNA recombination protein RmuC</fullName>
    </recommendedName>
</protein>
<evidence type="ECO:0000256" key="2">
    <source>
        <dbReference type="ARBA" id="ARBA00023172"/>
    </source>
</evidence>
<feature type="compositionally biased region" description="Low complexity" evidence="3">
    <location>
        <begin position="66"/>
        <end position="77"/>
    </location>
</feature>
<name>A0A645GF70_9ZZZZ</name>
<reference evidence="4" key="1">
    <citation type="submission" date="2019-08" db="EMBL/GenBank/DDBJ databases">
        <authorList>
            <person name="Kucharzyk K."/>
            <person name="Murdoch R.W."/>
            <person name="Higgins S."/>
            <person name="Loffler F."/>
        </authorList>
    </citation>
    <scope>NUCLEOTIDE SEQUENCE</scope>
</reference>
<gene>
    <name evidence="4" type="ORF">SDC9_170007</name>
</gene>
<dbReference type="EMBL" id="VSSQ01070905">
    <property type="protein sequence ID" value="MPN22624.1"/>
    <property type="molecule type" value="Genomic_DNA"/>
</dbReference>
<dbReference type="PANTHER" id="PTHR30563">
    <property type="entry name" value="DNA RECOMBINATION PROTEIN RMUC"/>
    <property type="match status" value="1"/>
</dbReference>
<sequence length="89" mass="9770">MGFRTLAIQKRSSEVWGLLGAVKSEFGKFGDILEKTNKKLHEASKTIEDATKKSRTIERKLKDVEALPVEEAAPALDSGDPSDTADHTE</sequence>
<feature type="region of interest" description="Disordered" evidence="3">
    <location>
        <begin position="63"/>
        <end position="89"/>
    </location>
</feature>
<proteinExistence type="predicted"/>
<evidence type="ECO:0008006" key="5">
    <source>
        <dbReference type="Google" id="ProtNLM"/>
    </source>
</evidence>
<dbReference type="InterPro" id="IPR003798">
    <property type="entry name" value="DNA_recombination_RmuC"/>
</dbReference>
<dbReference type="GO" id="GO:0006310">
    <property type="term" value="P:DNA recombination"/>
    <property type="evidence" value="ECO:0007669"/>
    <property type="project" value="UniProtKB-KW"/>
</dbReference>
<keyword evidence="2" id="KW-0233">DNA recombination</keyword>
<accession>A0A645GF70</accession>
<evidence type="ECO:0000256" key="1">
    <source>
        <dbReference type="ARBA" id="ARBA00023054"/>
    </source>
</evidence>
<keyword evidence="1" id="KW-0175">Coiled coil</keyword>
<evidence type="ECO:0000313" key="4">
    <source>
        <dbReference type="EMBL" id="MPN22624.1"/>
    </source>
</evidence>
<dbReference type="AlphaFoldDB" id="A0A645GF70"/>
<evidence type="ECO:0000256" key="3">
    <source>
        <dbReference type="SAM" id="MobiDB-lite"/>
    </source>
</evidence>
<comment type="caution">
    <text evidence="4">The sequence shown here is derived from an EMBL/GenBank/DDBJ whole genome shotgun (WGS) entry which is preliminary data.</text>
</comment>
<dbReference type="Pfam" id="PF02646">
    <property type="entry name" value="RmuC"/>
    <property type="match status" value="1"/>
</dbReference>